<evidence type="ECO:0000313" key="2">
    <source>
        <dbReference type="Proteomes" id="UP001180489"/>
    </source>
</evidence>
<accession>A0ABU2UXN3</accession>
<dbReference type="EMBL" id="JAVRFF010000094">
    <property type="protein sequence ID" value="MDT0478058.1"/>
    <property type="molecule type" value="Genomic_DNA"/>
</dbReference>
<comment type="caution">
    <text evidence="1">The sequence shown here is derived from an EMBL/GenBank/DDBJ whole genome shotgun (WGS) entry which is preliminary data.</text>
</comment>
<gene>
    <name evidence="1" type="ORF">RM863_38685</name>
</gene>
<protein>
    <submittedName>
        <fullName evidence="1">Uncharacterized protein</fullName>
    </submittedName>
</protein>
<dbReference type="RefSeq" id="WP_311638023.1">
    <property type="nucleotide sequence ID" value="NZ_JAVRFF010000094.1"/>
</dbReference>
<keyword evidence="2" id="KW-1185">Reference proteome</keyword>
<organism evidence="1 2">
    <name type="scientific">Streptomyces hintoniae</name>
    <dbReference type="NCBI Taxonomy" id="3075521"/>
    <lineage>
        <taxon>Bacteria</taxon>
        <taxon>Bacillati</taxon>
        <taxon>Actinomycetota</taxon>
        <taxon>Actinomycetes</taxon>
        <taxon>Kitasatosporales</taxon>
        <taxon>Streptomycetaceae</taxon>
        <taxon>Streptomyces</taxon>
    </lineage>
</organism>
<proteinExistence type="predicted"/>
<reference evidence="1" key="1">
    <citation type="submission" date="2024-05" db="EMBL/GenBank/DDBJ databases">
        <title>30 novel species of actinomycetes from the DSMZ collection.</title>
        <authorList>
            <person name="Nouioui I."/>
        </authorList>
    </citation>
    <scope>NUCLEOTIDE SEQUENCE</scope>
    <source>
        <strain evidence="1">DSM 41014</strain>
    </source>
</reference>
<sequence>MQLPRDPSNVAHALVAAFPTRLVGDVQSVLAVMPEAKLASMTPFEAEVQGETVAIPSRIYNEEPGADLGRPLAETQQVILHCLYSRHHDGWVRQRHLEQMVASGEPWVVPFVVQLAGEYVLEILEAIGRGLPGLTVPGSAQRRLYGEFIARNPAFFARTERRGVSYWSCYYRWKYGAFGTYPGCVLLEAFRAAVVEQVGAQWPRHMPRVPLADAGERPA</sequence>
<dbReference type="Proteomes" id="UP001180489">
    <property type="component" value="Unassembled WGS sequence"/>
</dbReference>
<name>A0ABU2UXN3_9ACTN</name>
<evidence type="ECO:0000313" key="1">
    <source>
        <dbReference type="EMBL" id="MDT0478058.1"/>
    </source>
</evidence>